<feature type="binding site" evidence="15">
    <location>
        <position position="593"/>
    </location>
    <ligand>
        <name>ATP</name>
        <dbReference type="ChEBI" id="CHEBI:30616"/>
    </ligand>
</feature>
<dbReference type="CDD" id="cd07961">
    <property type="entry name" value="Anticodon_Ia_Ile_ABEc"/>
    <property type="match status" value="1"/>
</dbReference>
<organism evidence="18 19">
    <name type="scientific">candidate division CPR2 bacterium GW2011_GWC1_41_48</name>
    <dbReference type="NCBI Taxonomy" id="1618344"/>
    <lineage>
        <taxon>Bacteria</taxon>
        <taxon>Bacteria division CPR2</taxon>
    </lineage>
</organism>
<keyword evidence="7 15" id="KW-0479">Metal-binding</keyword>
<keyword evidence="6 15" id="KW-0436">Ligase</keyword>
<dbReference type="FunFam" id="3.40.50.620:FF:000075">
    <property type="entry name" value="Isoleucine--tRNA ligase"/>
    <property type="match status" value="1"/>
</dbReference>
<dbReference type="InterPro" id="IPR002301">
    <property type="entry name" value="Ile-tRNA-ligase"/>
</dbReference>
<comment type="subcellular location">
    <subcellularLocation>
        <location evidence="2 15">Cytoplasm</location>
    </subcellularLocation>
</comment>
<evidence type="ECO:0000256" key="10">
    <source>
        <dbReference type="ARBA" id="ARBA00022840"/>
    </source>
</evidence>
<feature type="short sequence motif" description="'HIGH' region" evidence="15">
    <location>
        <begin position="48"/>
        <end position="58"/>
    </location>
</feature>
<dbReference type="GO" id="GO:0008270">
    <property type="term" value="F:zinc ion binding"/>
    <property type="evidence" value="ECO:0007669"/>
    <property type="project" value="UniProtKB-UniRule"/>
</dbReference>
<dbReference type="CDD" id="cd00818">
    <property type="entry name" value="IleRS_core"/>
    <property type="match status" value="1"/>
</dbReference>
<dbReference type="InterPro" id="IPR001412">
    <property type="entry name" value="aa-tRNA-synth_I_CS"/>
</dbReference>
<dbReference type="PANTHER" id="PTHR42780:SF1">
    <property type="entry name" value="ISOLEUCINE--TRNA LIGASE, CYTOPLASMIC"/>
    <property type="match status" value="1"/>
</dbReference>
<dbReference type="Pfam" id="PF08264">
    <property type="entry name" value="Anticodon_1"/>
    <property type="match status" value="1"/>
</dbReference>
<dbReference type="Pfam" id="PF00133">
    <property type="entry name" value="tRNA-synt_1"/>
    <property type="match status" value="1"/>
</dbReference>
<evidence type="ECO:0000256" key="5">
    <source>
        <dbReference type="ARBA" id="ARBA00022490"/>
    </source>
</evidence>
<evidence type="ECO:0000256" key="1">
    <source>
        <dbReference type="ARBA" id="ARBA00001947"/>
    </source>
</evidence>
<dbReference type="EMBL" id="LCBL01000001">
    <property type="protein sequence ID" value="KKS09676.1"/>
    <property type="molecule type" value="Genomic_DNA"/>
</dbReference>
<evidence type="ECO:0000256" key="2">
    <source>
        <dbReference type="ARBA" id="ARBA00004496"/>
    </source>
</evidence>
<dbReference type="Gene3D" id="3.40.50.620">
    <property type="entry name" value="HUPs"/>
    <property type="match status" value="2"/>
</dbReference>
<dbReference type="Pfam" id="PF19302">
    <property type="entry name" value="DUF5915"/>
    <property type="match status" value="1"/>
</dbReference>
<feature type="domain" description="Methionyl/Valyl/Leucyl/Isoleucyl-tRNA synthetase anticodon-binding" evidence="17">
    <location>
        <begin position="674"/>
        <end position="821"/>
    </location>
</feature>
<dbReference type="PANTHER" id="PTHR42780">
    <property type="entry name" value="SOLEUCYL-TRNA SYNTHETASE"/>
    <property type="match status" value="1"/>
</dbReference>
<keyword evidence="5 15" id="KW-0963">Cytoplasm</keyword>
<keyword evidence="9 15" id="KW-0862">Zinc</keyword>
<dbReference type="GO" id="GO:0002161">
    <property type="term" value="F:aminoacyl-tRNA deacylase activity"/>
    <property type="evidence" value="ECO:0007669"/>
    <property type="project" value="InterPro"/>
</dbReference>
<comment type="similarity">
    <text evidence="3 15">Belongs to the class-I aminoacyl-tRNA synthetase family. IleS type 2 subfamily.</text>
</comment>
<dbReference type="SUPFAM" id="SSF52374">
    <property type="entry name" value="Nucleotidylyl transferase"/>
    <property type="match status" value="1"/>
</dbReference>
<keyword evidence="12 15" id="KW-0030">Aminoacyl-tRNA synthetase</keyword>
<keyword evidence="11 15" id="KW-0648">Protein biosynthesis</keyword>
<evidence type="ECO:0000259" key="16">
    <source>
        <dbReference type="Pfam" id="PF00133"/>
    </source>
</evidence>
<dbReference type="Gene3D" id="1.10.730.10">
    <property type="entry name" value="Isoleucyl-tRNA Synthetase, Domain 1"/>
    <property type="match status" value="1"/>
</dbReference>
<evidence type="ECO:0000259" key="17">
    <source>
        <dbReference type="Pfam" id="PF08264"/>
    </source>
</evidence>
<comment type="function">
    <text evidence="13 15">Catalyzes the attachment of isoleucine to tRNA(Ile). As IleRS can inadvertently accommodate and process structurally similar amino acids such as valine, to avoid such errors it has two additional distinct tRNA(Ile)-dependent editing activities. One activity is designated as 'pretransfer' editing and involves the hydrolysis of activated Val-AMP. The other activity is designated 'posttransfer' editing and involves deacylation of mischarged Val-tRNA(Ile).</text>
</comment>
<evidence type="ECO:0000256" key="3">
    <source>
        <dbReference type="ARBA" id="ARBA00007078"/>
    </source>
</evidence>
<keyword evidence="8 15" id="KW-0547">Nucleotide-binding</keyword>
<dbReference type="EC" id="6.1.1.5" evidence="15"/>
<dbReference type="AlphaFoldDB" id="A0A0G0YJI0"/>
<dbReference type="InterPro" id="IPR033709">
    <property type="entry name" value="Anticodon_Ile_ABEc"/>
</dbReference>
<dbReference type="HAMAP" id="MF_02003">
    <property type="entry name" value="Ile_tRNA_synth_type2"/>
    <property type="match status" value="1"/>
</dbReference>
<evidence type="ECO:0000256" key="14">
    <source>
        <dbReference type="ARBA" id="ARBA00048359"/>
    </source>
</evidence>
<evidence type="ECO:0000256" key="6">
    <source>
        <dbReference type="ARBA" id="ARBA00022598"/>
    </source>
</evidence>
<dbReference type="GO" id="GO:0006428">
    <property type="term" value="P:isoleucyl-tRNA aminoacylation"/>
    <property type="evidence" value="ECO:0007669"/>
    <property type="project" value="UniProtKB-UniRule"/>
</dbReference>
<dbReference type="GO" id="GO:0005524">
    <property type="term" value="F:ATP binding"/>
    <property type="evidence" value="ECO:0007669"/>
    <property type="project" value="UniProtKB-UniRule"/>
</dbReference>
<dbReference type="NCBIfam" id="TIGR00392">
    <property type="entry name" value="ileS"/>
    <property type="match status" value="1"/>
</dbReference>
<gene>
    <name evidence="15" type="primary">ileS</name>
    <name evidence="18" type="ORF">UU65_C0001G0081</name>
</gene>
<evidence type="ECO:0000313" key="18">
    <source>
        <dbReference type="EMBL" id="KKS09676.1"/>
    </source>
</evidence>
<dbReference type="GO" id="GO:0004822">
    <property type="term" value="F:isoleucine-tRNA ligase activity"/>
    <property type="evidence" value="ECO:0007669"/>
    <property type="project" value="UniProtKB-UniRule"/>
</dbReference>
<dbReference type="PROSITE" id="PS00178">
    <property type="entry name" value="AA_TRNA_LIGASE_I"/>
    <property type="match status" value="1"/>
</dbReference>
<dbReference type="InterPro" id="IPR013155">
    <property type="entry name" value="M/V/L/I-tRNA-synth_anticd-bd"/>
</dbReference>
<feature type="domain" description="Aminoacyl-tRNA synthetase class Ia" evidence="16">
    <location>
        <begin position="18"/>
        <end position="625"/>
    </location>
</feature>
<feature type="short sequence motif" description="'KMSKS' region" evidence="15">
    <location>
        <begin position="590"/>
        <end position="594"/>
    </location>
</feature>
<dbReference type="Gene3D" id="3.90.740.10">
    <property type="entry name" value="Valyl/Leucyl/Isoleucyl-tRNA synthetase, editing domain"/>
    <property type="match status" value="1"/>
</dbReference>
<evidence type="ECO:0000313" key="19">
    <source>
        <dbReference type="Proteomes" id="UP000033869"/>
    </source>
</evidence>
<dbReference type="PRINTS" id="PR00984">
    <property type="entry name" value="TRNASYNTHILE"/>
</dbReference>
<dbReference type="InterPro" id="IPR014729">
    <property type="entry name" value="Rossmann-like_a/b/a_fold"/>
</dbReference>
<proteinExistence type="inferred from homology"/>
<evidence type="ECO:0000256" key="8">
    <source>
        <dbReference type="ARBA" id="ARBA00022741"/>
    </source>
</evidence>
<dbReference type="InterPro" id="IPR009080">
    <property type="entry name" value="tRNAsynth_Ia_anticodon-bd"/>
</dbReference>
<comment type="catalytic activity">
    <reaction evidence="14 15">
        <text>tRNA(Ile) + L-isoleucine + ATP = L-isoleucyl-tRNA(Ile) + AMP + diphosphate</text>
        <dbReference type="Rhea" id="RHEA:11060"/>
        <dbReference type="Rhea" id="RHEA-COMP:9666"/>
        <dbReference type="Rhea" id="RHEA-COMP:9695"/>
        <dbReference type="ChEBI" id="CHEBI:30616"/>
        <dbReference type="ChEBI" id="CHEBI:33019"/>
        <dbReference type="ChEBI" id="CHEBI:58045"/>
        <dbReference type="ChEBI" id="CHEBI:78442"/>
        <dbReference type="ChEBI" id="CHEBI:78528"/>
        <dbReference type="ChEBI" id="CHEBI:456215"/>
        <dbReference type="EC" id="6.1.1.5"/>
    </reaction>
</comment>
<dbReference type="InterPro" id="IPR002300">
    <property type="entry name" value="aa-tRNA-synth_Ia"/>
</dbReference>
<protein>
    <recommendedName>
        <fullName evidence="15">Isoleucine--tRNA ligase</fullName>
        <ecNumber evidence="15">6.1.1.5</ecNumber>
    </recommendedName>
    <alternativeName>
        <fullName evidence="15">Isoleucyl-tRNA synthetase</fullName>
        <shortName evidence="15">IleRS</shortName>
    </alternativeName>
</protein>
<evidence type="ECO:0000256" key="9">
    <source>
        <dbReference type="ARBA" id="ARBA00022833"/>
    </source>
</evidence>
<dbReference type="SUPFAM" id="SSF47323">
    <property type="entry name" value="Anticodon-binding domain of a subclass of class I aminoacyl-tRNA synthetases"/>
    <property type="match status" value="1"/>
</dbReference>
<dbReference type="GO" id="GO:0000049">
    <property type="term" value="F:tRNA binding"/>
    <property type="evidence" value="ECO:0007669"/>
    <property type="project" value="InterPro"/>
</dbReference>
<comment type="domain">
    <text evidence="15">IleRS has two distinct active sites: one for aminoacylation and one for editing. The misactivated valine is translocated from the active site to the editing site, which sterically excludes the correctly activated isoleucine. The single editing site contains two valyl binding pockets, one specific for each substrate (Val-AMP or Val-tRNA(Ile)).</text>
</comment>
<comment type="cofactor">
    <cofactor evidence="1 15">
        <name>Zn(2+)</name>
        <dbReference type="ChEBI" id="CHEBI:29105"/>
    </cofactor>
</comment>
<evidence type="ECO:0000256" key="4">
    <source>
        <dbReference type="ARBA" id="ARBA00011245"/>
    </source>
</evidence>
<evidence type="ECO:0000256" key="15">
    <source>
        <dbReference type="HAMAP-Rule" id="MF_02003"/>
    </source>
</evidence>
<dbReference type="FunFam" id="3.40.50.620:FF:000063">
    <property type="entry name" value="Isoleucine--tRNA ligase"/>
    <property type="match status" value="1"/>
</dbReference>
<dbReference type="PATRIC" id="fig|1618344.3.peg.85"/>
<evidence type="ECO:0000256" key="13">
    <source>
        <dbReference type="ARBA" id="ARBA00025217"/>
    </source>
</evidence>
<accession>A0A0G0YJI0</accession>
<evidence type="ECO:0000256" key="7">
    <source>
        <dbReference type="ARBA" id="ARBA00022723"/>
    </source>
</evidence>
<comment type="caution">
    <text evidence="18">The sequence shown here is derived from an EMBL/GenBank/DDBJ whole genome shotgun (WGS) entry which is preliminary data.</text>
</comment>
<keyword evidence="10 15" id="KW-0067">ATP-binding</keyword>
<evidence type="ECO:0000256" key="12">
    <source>
        <dbReference type="ARBA" id="ARBA00023146"/>
    </source>
</evidence>
<dbReference type="SUPFAM" id="SSF50677">
    <property type="entry name" value="ValRS/IleRS/LeuRS editing domain"/>
    <property type="match status" value="1"/>
</dbReference>
<name>A0A0G0YJI0_UNCC2</name>
<dbReference type="InterPro" id="IPR023586">
    <property type="entry name" value="Ile-tRNA-ligase_type2"/>
</dbReference>
<dbReference type="InterPro" id="IPR009008">
    <property type="entry name" value="Val/Leu/Ile-tRNA-synth_edit"/>
</dbReference>
<sequence>MLNPVNPRPNFPGEEEDILKFWNTKNIFKKSIESRPKNKTFSFYDGPPYATGLPHYGHLVAGTIKDVIPRYKTMKGYRVERVWGWDTHGLPIENIVEQELNIKSKLQIREYGIDKFNEKARAKVLEYAHAWEHIVERTGRWVDMENAYITMDSKYMESVWWVFKSIWDKGLVYMGHKVMPYCPRCATGLSSFEVGLGGYKDKIDKTVTVKFQSEDDPNTYFLAWTTTPWTLPGNLALAVNPNIKYVKVKRYDKFYILAKDRLEHYKNVIGDEIVEEFNAKKLIGKKYKRIFDYYKGVDKAFEIIAGDYVTTEDGTGIVHIAPAFGEEDYRVAKESGIAFYMPVNDMGEFEIDVPDYAGLSVVSSDTNARIITELGDKALVVRDHTHPYPYCWRCDSPLIYKAIDSWFVATEKLKKQMIKNNESVHWVPDHIGKGRFAKLLEGAPDWNISRNRFWGVPIPVWACEKCNENKVMGSIKELEEATGKKIDDIHLHKIHDLKVKCKCGGDARLTGEVLDVWFDSGCMPYASIHYPFENKDKFERDFPADFIAEGVDQTRGWFNSLMVLGTALFGKSPYKNVVVNGIVLAEDGQKMAKRLKNYPDPSYVMEKYGADAMRFYLMSSPAVKAGDLNFSEKGVEEIVKRLILTYWNSYSFFVTYASIVGFKPEEIETEDILDLWVISRLNNTVNMVTEELDNYELPPAARAIEEFVGDLSNWYIRRNRKRFAAGDKAALNTLYGVLVKLSQMLAPYMPFVTEEVYQNLVVNFVSDAKESIHLTDFPVYNELKVDDELEDNMEMVRKLVEMGMSIRNEKGIKVRQPLSVINATINNNLLDKRLQNILLEELNVKGFADRIKSKNSEESSARVNSKELKLIVDLEITSELKAEGLAREILRKVQVLRKEKGLSIDDKIELYYETEDNALRNAINHPVFKEGAKVKTTKEGKIEDAHSKELAIEGSMIWVGIKKA</sequence>
<comment type="subunit">
    <text evidence="4 15">Monomer.</text>
</comment>
<reference evidence="18 19" key="1">
    <citation type="journal article" date="2015" name="Nature">
        <title>rRNA introns, odd ribosomes, and small enigmatic genomes across a large radiation of phyla.</title>
        <authorList>
            <person name="Brown C.T."/>
            <person name="Hug L.A."/>
            <person name="Thomas B.C."/>
            <person name="Sharon I."/>
            <person name="Castelle C.J."/>
            <person name="Singh A."/>
            <person name="Wilkins M.J."/>
            <person name="Williams K.H."/>
            <person name="Banfield J.F."/>
        </authorList>
    </citation>
    <scope>NUCLEOTIDE SEQUENCE [LARGE SCALE GENOMIC DNA]</scope>
</reference>
<dbReference type="Proteomes" id="UP000033869">
    <property type="component" value="Unassembled WGS sequence"/>
</dbReference>
<dbReference type="GO" id="GO:0005737">
    <property type="term" value="C:cytoplasm"/>
    <property type="evidence" value="ECO:0007669"/>
    <property type="project" value="UniProtKB-SubCell"/>
</dbReference>
<evidence type="ECO:0000256" key="11">
    <source>
        <dbReference type="ARBA" id="ARBA00022917"/>
    </source>
</evidence>